<name>A0AA39CH89_9EURO</name>
<feature type="region of interest" description="Disordered" evidence="1">
    <location>
        <begin position="1"/>
        <end position="69"/>
    </location>
</feature>
<feature type="compositionally biased region" description="Low complexity" evidence="1">
    <location>
        <begin position="52"/>
        <end position="65"/>
    </location>
</feature>
<keyword evidence="3" id="KW-1185">Reference proteome</keyword>
<dbReference type="Proteomes" id="UP001172673">
    <property type="component" value="Unassembled WGS sequence"/>
</dbReference>
<dbReference type="AlphaFoldDB" id="A0AA39CH89"/>
<protein>
    <submittedName>
        <fullName evidence="2">Uncharacterized protein</fullName>
    </submittedName>
</protein>
<comment type="caution">
    <text evidence="2">The sequence shown here is derived from an EMBL/GenBank/DDBJ whole genome shotgun (WGS) entry which is preliminary data.</text>
</comment>
<evidence type="ECO:0000313" key="2">
    <source>
        <dbReference type="EMBL" id="KAJ9608682.1"/>
    </source>
</evidence>
<dbReference type="PANTHER" id="PTHR37540:SF10">
    <property type="entry name" value="SIGMA-70 REGION 2 FAMILY PROTEIN"/>
    <property type="match status" value="1"/>
</dbReference>
<organism evidence="2 3">
    <name type="scientific">Cladophialophora chaetospira</name>
    <dbReference type="NCBI Taxonomy" id="386627"/>
    <lineage>
        <taxon>Eukaryota</taxon>
        <taxon>Fungi</taxon>
        <taxon>Dikarya</taxon>
        <taxon>Ascomycota</taxon>
        <taxon>Pezizomycotina</taxon>
        <taxon>Eurotiomycetes</taxon>
        <taxon>Chaetothyriomycetidae</taxon>
        <taxon>Chaetothyriales</taxon>
        <taxon>Herpotrichiellaceae</taxon>
        <taxon>Cladophialophora</taxon>
    </lineage>
</organism>
<accession>A0AA39CH89</accession>
<evidence type="ECO:0000256" key="1">
    <source>
        <dbReference type="SAM" id="MobiDB-lite"/>
    </source>
</evidence>
<dbReference type="EMBL" id="JAPDRK010000009">
    <property type="protein sequence ID" value="KAJ9608682.1"/>
    <property type="molecule type" value="Genomic_DNA"/>
</dbReference>
<dbReference type="PANTHER" id="PTHR37540">
    <property type="entry name" value="TRANSCRIPTION FACTOR (ACR-2), PUTATIVE-RELATED-RELATED"/>
    <property type="match status" value="1"/>
</dbReference>
<gene>
    <name evidence="2" type="ORF">H2200_006453</name>
</gene>
<evidence type="ECO:0000313" key="3">
    <source>
        <dbReference type="Proteomes" id="UP001172673"/>
    </source>
</evidence>
<sequence>MAEKKPVLFMNTKTPGNFQGKRQQQEVRALALRAASFSRPNRRKKNKKGVSEESASVSSQETSASSRKRCLVPVKGKEVRAKSSLNDGVPANVLRTQGKFQALRKEFICCFFCGKPLEKRHAEFPNTSDIPVKSSAPWHCICSRHALSNIATTASTPSTPGLPSSIGQFDPFDSTPVAITADTHEIMNYVRSYTFTVNWPDELSACSEGGSLYEAHTSLYKKYFEHAAPMCGMLSYVYNLMALVQPERAGYHRQKSMEYSLQSFKGLRDMLTPSSHSDEQLMIILQTTWPLTSAEYSESVRTGGDRTFEHRFALRRLIKLLGGLRRLPVVYRELFVNFFAKIAIVTNIHTEIDPAEWDPGPWPLATCNNLPPSMPPISATAITHSTITTSDLPEIFGALRELVSVENMKRHGNWSNEDHLGPVFRWTYLRKIALKMCLWNLLHLPPAGHLPSNIDTPQDSHYLSLGYSPLTSLEPCLCLAAQLFIYLSMETYPVRQPWFSTPDQYAEMLARVRSLDFRLLCPSQDFDTLGSAPANGIHGGIFGEQSKEQDLLWIVAVGACFEDEMSRQQEVPVSEETQTCAAAGFLGQGQCQALQLNKTGQRADTTTEKRATPTWFSSRVGVLARRLGYRSLVEVTKVFTTKYIYDALTMDEALERLFDLESS</sequence>
<proteinExistence type="predicted"/>
<feature type="compositionally biased region" description="Polar residues" evidence="1">
    <location>
        <begin position="11"/>
        <end position="22"/>
    </location>
</feature>
<reference evidence="2" key="1">
    <citation type="submission" date="2022-10" db="EMBL/GenBank/DDBJ databases">
        <title>Culturing micro-colonial fungi from biological soil crusts in the Mojave desert and describing Neophaeococcomyces mojavensis, and introducing the new genera and species Taxawa tesnikishii.</title>
        <authorList>
            <person name="Kurbessoian T."/>
            <person name="Stajich J.E."/>
        </authorList>
    </citation>
    <scope>NUCLEOTIDE SEQUENCE</scope>
    <source>
        <strain evidence="2">TK_41</strain>
    </source>
</reference>